<dbReference type="GO" id="GO:0003677">
    <property type="term" value="F:DNA binding"/>
    <property type="evidence" value="ECO:0007669"/>
    <property type="project" value="InterPro"/>
</dbReference>
<dbReference type="InterPro" id="IPR009061">
    <property type="entry name" value="DNA-bd_dom_put_sf"/>
</dbReference>
<organism evidence="2">
    <name type="scientific">marine metagenome</name>
    <dbReference type="NCBI Taxonomy" id="408172"/>
    <lineage>
        <taxon>unclassified sequences</taxon>
        <taxon>metagenomes</taxon>
        <taxon>ecological metagenomes</taxon>
    </lineage>
</organism>
<accession>A0A383BMQ7</accession>
<proteinExistence type="predicted"/>
<evidence type="ECO:0000259" key="1">
    <source>
        <dbReference type="Pfam" id="PF12728"/>
    </source>
</evidence>
<dbReference type="InterPro" id="IPR010093">
    <property type="entry name" value="SinI_DNA-bd"/>
</dbReference>
<dbReference type="AlphaFoldDB" id="A0A383BMQ7"/>
<dbReference type="NCBIfam" id="TIGR01764">
    <property type="entry name" value="excise"/>
    <property type="match status" value="1"/>
</dbReference>
<sequence>MELIMTEYRLLEQIQDIKELIGGSKAKKLMTIKDVADYTCLSVTTIRRAVRMGGLKVMRTKGKLLFRISDVNRWLNG</sequence>
<dbReference type="InterPro" id="IPR041657">
    <property type="entry name" value="HTH_17"/>
</dbReference>
<evidence type="ECO:0000313" key="2">
    <source>
        <dbReference type="EMBL" id="SVE20635.1"/>
    </source>
</evidence>
<reference evidence="2" key="1">
    <citation type="submission" date="2018-05" db="EMBL/GenBank/DDBJ databases">
        <authorList>
            <person name="Lanie J.A."/>
            <person name="Ng W.-L."/>
            <person name="Kazmierczak K.M."/>
            <person name="Andrzejewski T.M."/>
            <person name="Davidsen T.M."/>
            <person name="Wayne K.J."/>
            <person name="Tettelin H."/>
            <person name="Glass J.I."/>
            <person name="Rusch D."/>
            <person name="Podicherti R."/>
            <person name="Tsui H.-C.T."/>
            <person name="Winkler M.E."/>
        </authorList>
    </citation>
    <scope>NUCLEOTIDE SEQUENCE</scope>
</reference>
<name>A0A383BMQ7_9ZZZZ</name>
<dbReference type="EMBL" id="UINC01201340">
    <property type="protein sequence ID" value="SVE20635.1"/>
    <property type="molecule type" value="Genomic_DNA"/>
</dbReference>
<dbReference type="Pfam" id="PF12728">
    <property type="entry name" value="HTH_17"/>
    <property type="match status" value="1"/>
</dbReference>
<dbReference type="SUPFAM" id="SSF46955">
    <property type="entry name" value="Putative DNA-binding domain"/>
    <property type="match status" value="1"/>
</dbReference>
<feature type="domain" description="Helix-turn-helix" evidence="1">
    <location>
        <begin position="29"/>
        <end position="76"/>
    </location>
</feature>
<gene>
    <name evidence="2" type="ORF">METZ01_LOCUS473489</name>
</gene>
<protein>
    <recommendedName>
        <fullName evidence="1">Helix-turn-helix domain-containing protein</fullName>
    </recommendedName>
</protein>